<reference evidence="2" key="2">
    <citation type="submission" date="2020-09" db="EMBL/GenBank/DDBJ databases">
        <authorList>
            <person name="Sun Q."/>
            <person name="Ohkuma M."/>
        </authorList>
    </citation>
    <scope>NUCLEOTIDE SEQUENCE</scope>
    <source>
        <strain evidence="2">JCM 4637</strain>
    </source>
</reference>
<protein>
    <submittedName>
        <fullName evidence="2">Uncharacterized protein</fullName>
    </submittedName>
</protein>
<sequence>MSVRMSSAKRTVSRTWFTQYSGSHTDSVPATSWMVGVVKASPDTTARKSSSIGSISGEWNACETRRRVVLRPRSSKWVRTDSTWSAAPDTTTEVGPLTAATDTNSPSSGRTSASVACTASIAPPSDNACINWPRAATSVHASARDSTPATWAAATSPIE</sequence>
<feature type="compositionally biased region" description="Polar residues" evidence="1">
    <location>
        <begin position="100"/>
        <end position="112"/>
    </location>
</feature>
<dbReference type="Proteomes" id="UP000638353">
    <property type="component" value="Unassembled WGS sequence"/>
</dbReference>
<feature type="compositionally biased region" description="Low complexity" evidence="1">
    <location>
        <begin position="146"/>
        <end position="159"/>
    </location>
</feature>
<evidence type="ECO:0000256" key="1">
    <source>
        <dbReference type="SAM" id="MobiDB-lite"/>
    </source>
</evidence>
<feature type="region of interest" description="Disordered" evidence="1">
    <location>
        <begin position="78"/>
        <end position="112"/>
    </location>
</feature>
<feature type="compositionally biased region" description="Polar residues" evidence="1">
    <location>
        <begin position="80"/>
        <end position="93"/>
    </location>
</feature>
<organism evidence="2 3">
    <name type="scientific">Streptomyces finlayi</name>
    <dbReference type="NCBI Taxonomy" id="67296"/>
    <lineage>
        <taxon>Bacteria</taxon>
        <taxon>Bacillati</taxon>
        <taxon>Actinomycetota</taxon>
        <taxon>Actinomycetes</taxon>
        <taxon>Kitasatosporales</taxon>
        <taxon>Streptomycetaceae</taxon>
        <taxon>Streptomyces</taxon>
    </lineage>
</organism>
<reference evidence="2" key="1">
    <citation type="journal article" date="2014" name="Int. J. Syst. Evol. Microbiol.">
        <title>Complete genome sequence of Corynebacterium casei LMG S-19264T (=DSM 44701T), isolated from a smear-ripened cheese.</title>
        <authorList>
            <consortium name="US DOE Joint Genome Institute (JGI-PGF)"/>
            <person name="Walter F."/>
            <person name="Albersmeier A."/>
            <person name="Kalinowski J."/>
            <person name="Ruckert C."/>
        </authorList>
    </citation>
    <scope>NUCLEOTIDE SEQUENCE</scope>
    <source>
        <strain evidence="2">JCM 4637</strain>
    </source>
</reference>
<comment type="caution">
    <text evidence="2">The sequence shown here is derived from an EMBL/GenBank/DDBJ whole genome shotgun (WGS) entry which is preliminary data.</text>
</comment>
<feature type="region of interest" description="Disordered" evidence="1">
    <location>
        <begin position="137"/>
        <end position="159"/>
    </location>
</feature>
<gene>
    <name evidence="2" type="ORF">GCM10010334_71870</name>
</gene>
<evidence type="ECO:0000313" key="2">
    <source>
        <dbReference type="EMBL" id="GHD13537.1"/>
    </source>
</evidence>
<dbReference type="AlphaFoldDB" id="A0A918X686"/>
<proteinExistence type="predicted"/>
<evidence type="ECO:0000313" key="3">
    <source>
        <dbReference type="Proteomes" id="UP000638353"/>
    </source>
</evidence>
<dbReference type="EMBL" id="BMVC01000019">
    <property type="protein sequence ID" value="GHD13537.1"/>
    <property type="molecule type" value="Genomic_DNA"/>
</dbReference>
<name>A0A918X686_9ACTN</name>
<accession>A0A918X686</accession>